<dbReference type="RefSeq" id="WP_125671450.1">
    <property type="nucleotide sequence ID" value="NZ_RCOS01000089.1"/>
</dbReference>
<dbReference type="PANTHER" id="PTHR37691">
    <property type="entry name" value="BLR3518 PROTEIN"/>
    <property type="match status" value="1"/>
</dbReference>
<keyword evidence="2" id="KW-1185">Reference proteome</keyword>
<accession>A0A429GL34</accession>
<evidence type="ECO:0000313" key="1">
    <source>
        <dbReference type="EMBL" id="RSN74572.1"/>
    </source>
</evidence>
<dbReference type="Pfam" id="PF02635">
    <property type="entry name" value="DsrE"/>
    <property type="match status" value="1"/>
</dbReference>
<dbReference type="EMBL" id="RCOS01000089">
    <property type="protein sequence ID" value="RSN74572.1"/>
    <property type="molecule type" value="Genomic_DNA"/>
</dbReference>
<sequence length="115" mass="13155">MTSRKAVFHIDRDETYIFELMIANIRNFLADVGNADIAVVANGPAVKLFVESSNKRFEEELRGFSEKGVRFYICENSLKYHRIDRQDLFGFCEIVPAGITKIVALQEDGYAYIKP</sequence>
<name>A0A429GL34_9CREN</name>
<dbReference type="Proteomes" id="UP000277582">
    <property type="component" value="Unassembled WGS sequence"/>
</dbReference>
<dbReference type="InterPro" id="IPR027396">
    <property type="entry name" value="DsrEFH-like"/>
</dbReference>
<dbReference type="OrthoDB" id="57062at2157"/>
<organism evidence="1 2">
    <name type="scientific">Candidatus Methanodesulfokora washburnensis</name>
    <dbReference type="NCBI Taxonomy" id="2478471"/>
    <lineage>
        <taxon>Archaea</taxon>
        <taxon>Thermoproteota</taxon>
        <taxon>Candidatus Korarchaeia</taxon>
        <taxon>Candidatus Korarchaeia incertae sedis</taxon>
        <taxon>Candidatus Methanodesulfokora</taxon>
    </lineage>
</organism>
<evidence type="ECO:0000313" key="2">
    <source>
        <dbReference type="Proteomes" id="UP000277582"/>
    </source>
</evidence>
<gene>
    <name evidence="1" type="ORF">D6D85_07815</name>
</gene>
<dbReference type="SUPFAM" id="SSF75169">
    <property type="entry name" value="DsrEFH-like"/>
    <property type="match status" value="1"/>
</dbReference>
<comment type="caution">
    <text evidence="1">The sequence shown here is derived from an EMBL/GenBank/DDBJ whole genome shotgun (WGS) entry which is preliminary data.</text>
</comment>
<proteinExistence type="predicted"/>
<dbReference type="Gene3D" id="3.40.1260.10">
    <property type="entry name" value="DsrEFH-like"/>
    <property type="match status" value="1"/>
</dbReference>
<reference evidence="1 2" key="1">
    <citation type="submission" date="2018-10" db="EMBL/GenBank/DDBJ databases">
        <title>Co-occurring genomic capacity for anaerobic methane metabolism and dissimilatory sulfite reduction discovered in the Korarchaeota.</title>
        <authorList>
            <person name="Mckay L.J."/>
            <person name="Dlakic M."/>
            <person name="Fields M.W."/>
            <person name="Delmont T.O."/>
            <person name="Eren A.M."/>
            <person name="Jay Z.J."/>
            <person name="Klingelsmith K.B."/>
            <person name="Rusch D.B."/>
            <person name="Inskeep W.P."/>
        </authorList>
    </citation>
    <scope>NUCLEOTIDE SEQUENCE [LARGE SCALE GENOMIC DNA]</scope>
    <source>
        <strain evidence="1 2">MDKW</strain>
    </source>
</reference>
<dbReference type="PANTHER" id="PTHR37691:SF1">
    <property type="entry name" value="BLR3518 PROTEIN"/>
    <property type="match status" value="1"/>
</dbReference>
<dbReference type="InterPro" id="IPR003787">
    <property type="entry name" value="Sulphur_relay_DsrE/F-like"/>
</dbReference>
<dbReference type="AlphaFoldDB" id="A0A429GL34"/>
<protein>
    <submittedName>
        <fullName evidence="1">Uncharacterized protein</fullName>
    </submittedName>
</protein>